<evidence type="ECO:0000256" key="1">
    <source>
        <dbReference type="ARBA" id="ARBA00022490"/>
    </source>
</evidence>
<feature type="binding site" evidence="4">
    <location>
        <position position="194"/>
    </location>
    <ligand>
        <name>3-amino-2-oxopropyl phosphate</name>
        <dbReference type="ChEBI" id="CHEBI:57279"/>
    </ligand>
</feature>
<dbReference type="InterPro" id="IPR036130">
    <property type="entry name" value="Pyridoxine-5'_phos_synth"/>
</dbReference>
<protein>
    <recommendedName>
        <fullName evidence="4 5">Pyridoxine 5'-phosphate synthase</fullName>
        <shortName evidence="4">PNP synthase</shortName>
        <ecNumber evidence="4 5">2.6.99.2</ecNumber>
    </recommendedName>
</protein>
<comment type="subunit">
    <text evidence="4">Homooctamer; tetramer of dimers.</text>
</comment>
<dbReference type="Pfam" id="PF03740">
    <property type="entry name" value="PdxJ"/>
    <property type="match status" value="1"/>
</dbReference>
<feature type="binding site" evidence="4">
    <location>
        <position position="102"/>
    </location>
    <ligand>
        <name>1-deoxy-D-xylulose 5-phosphate</name>
        <dbReference type="ChEBI" id="CHEBI:57792"/>
    </ligand>
</feature>
<comment type="caution">
    <text evidence="6">The sequence shown here is derived from an EMBL/GenBank/DDBJ whole genome shotgun (WGS) entry which is preliminary data.</text>
</comment>
<evidence type="ECO:0000256" key="5">
    <source>
        <dbReference type="NCBIfam" id="TIGR00559"/>
    </source>
</evidence>
<dbReference type="GO" id="GO:0005829">
    <property type="term" value="C:cytosol"/>
    <property type="evidence" value="ECO:0007669"/>
    <property type="project" value="TreeGrafter"/>
</dbReference>
<evidence type="ECO:0000256" key="4">
    <source>
        <dbReference type="HAMAP-Rule" id="MF_00279"/>
    </source>
</evidence>
<feature type="binding site" evidence="4">
    <location>
        <position position="52"/>
    </location>
    <ligand>
        <name>1-deoxy-D-xylulose 5-phosphate</name>
        <dbReference type="ChEBI" id="CHEBI:57792"/>
    </ligand>
</feature>
<organism evidence="6 7">
    <name type="scientific">Serratia fonticola</name>
    <dbReference type="NCBI Taxonomy" id="47917"/>
    <lineage>
        <taxon>Bacteria</taxon>
        <taxon>Pseudomonadati</taxon>
        <taxon>Pseudomonadota</taxon>
        <taxon>Gammaproteobacteria</taxon>
        <taxon>Enterobacterales</taxon>
        <taxon>Yersiniaceae</taxon>
        <taxon>Serratia</taxon>
    </lineage>
</organism>
<dbReference type="Gene3D" id="3.20.20.70">
    <property type="entry name" value="Aldolase class I"/>
    <property type="match status" value="1"/>
</dbReference>
<comment type="pathway">
    <text evidence="4">Cofactor biosynthesis; pyridoxine 5'-phosphate biosynthesis; pyridoxine 5'-phosphate from D-erythrose 4-phosphate: step 5/5.</text>
</comment>
<comment type="function">
    <text evidence="4">Catalyzes the complicated ring closure reaction between the two acyclic compounds 1-deoxy-D-xylulose-5-phosphate (DXP) and 3-amino-2-oxopropyl phosphate (1-amino-acetone-3-phosphate or AAP) to form pyridoxine 5'-phosphate (PNP) and inorganic phosphate.</text>
</comment>
<sequence>MADLLLGVNIDHIATLRNARGTNYPDPVQAAFIAEQAGADGITVHLREDRRHITDRDVRILRQTIQTRMNLEMAVTDEMLDIAIELKPQFCCLVPEKRQEVTTEGGLDVAGQQDKMAVAVERLAQAGILVSLFIDADHRQIDAAVAVGAPYIEIHTGAYAEAQGDLAVQAELKRIAKAATYAASKGLKVNAGHGLTYHNVQPIAALPEMHELNIGHAIIGQAVMSGLPAAVADMKLLMREARR</sequence>
<comment type="similarity">
    <text evidence="4">Belongs to the PNP synthase family.</text>
</comment>
<dbReference type="Proteomes" id="UP000659084">
    <property type="component" value="Unassembled WGS sequence"/>
</dbReference>
<evidence type="ECO:0000313" key="7">
    <source>
        <dbReference type="Proteomes" id="UP000659084"/>
    </source>
</evidence>
<dbReference type="RefSeq" id="WP_071683945.1">
    <property type="nucleotide sequence ID" value="NZ_CAMISB010000009.1"/>
</dbReference>
<feature type="active site" description="Proton acceptor" evidence="4">
    <location>
        <position position="72"/>
    </location>
</feature>
<gene>
    <name evidence="4 6" type="primary">pdxJ</name>
    <name evidence="6" type="ORF">H8J20_04205</name>
</gene>
<evidence type="ECO:0000256" key="3">
    <source>
        <dbReference type="ARBA" id="ARBA00023096"/>
    </source>
</evidence>
<keyword evidence="3 4" id="KW-0664">Pyridoxine biosynthesis</keyword>
<feature type="binding site" evidence="4">
    <location>
        <position position="47"/>
    </location>
    <ligand>
        <name>1-deoxy-D-xylulose 5-phosphate</name>
        <dbReference type="ChEBI" id="CHEBI:57792"/>
    </ligand>
</feature>
<dbReference type="CDD" id="cd00003">
    <property type="entry name" value="PNPsynthase"/>
    <property type="match status" value="1"/>
</dbReference>
<reference evidence="6" key="1">
    <citation type="submission" date="2020-08" db="EMBL/GenBank/DDBJ databases">
        <title>Food and environmental bacterial isolates.</title>
        <authorList>
            <person name="Richter L."/>
            <person name="Du Plessis E.M."/>
            <person name="Duvenage S."/>
            <person name="Allam M."/>
            <person name="Korsten L."/>
        </authorList>
    </citation>
    <scope>NUCLEOTIDE SEQUENCE</scope>
    <source>
        <strain evidence="6">UPMP2127</strain>
    </source>
</reference>
<dbReference type="NCBIfam" id="NF003624">
    <property type="entry name" value="PRK05265.1-2"/>
    <property type="match status" value="1"/>
</dbReference>
<dbReference type="PANTHER" id="PTHR30456:SF0">
    <property type="entry name" value="PYRIDOXINE 5'-PHOSPHATE SYNTHASE"/>
    <property type="match status" value="1"/>
</dbReference>
<evidence type="ECO:0000313" key="6">
    <source>
        <dbReference type="EMBL" id="MBC3211335.1"/>
    </source>
</evidence>
<dbReference type="GO" id="GO:0033856">
    <property type="term" value="F:pyridoxine 5'-phosphate synthase activity"/>
    <property type="evidence" value="ECO:0007669"/>
    <property type="project" value="UniProtKB-UniRule"/>
</dbReference>
<dbReference type="SUPFAM" id="SSF63892">
    <property type="entry name" value="Pyridoxine 5'-phosphate synthase"/>
    <property type="match status" value="1"/>
</dbReference>
<feature type="binding site" evidence="4">
    <location>
        <begin position="11"/>
        <end position="12"/>
    </location>
    <ligand>
        <name>1-deoxy-D-xylulose 5-phosphate</name>
        <dbReference type="ChEBI" id="CHEBI:57792"/>
    </ligand>
</feature>
<name>A0AAP7F495_SERFO</name>
<keyword evidence="1 4" id="KW-0963">Cytoplasm</keyword>
<dbReference type="EC" id="2.6.99.2" evidence="4 5"/>
<dbReference type="EMBL" id="JACNYO010000003">
    <property type="protein sequence ID" value="MBC3211335.1"/>
    <property type="molecule type" value="Genomic_DNA"/>
</dbReference>
<comment type="catalytic activity">
    <reaction evidence="4">
        <text>3-amino-2-oxopropyl phosphate + 1-deoxy-D-xylulose 5-phosphate = pyridoxine 5'-phosphate + phosphate + 2 H2O + H(+)</text>
        <dbReference type="Rhea" id="RHEA:15265"/>
        <dbReference type="ChEBI" id="CHEBI:15377"/>
        <dbReference type="ChEBI" id="CHEBI:15378"/>
        <dbReference type="ChEBI" id="CHEBI:43474"/>
        <dbReference type="ChEBI" id="CHEBI:57279"/>
        <dbReference type="ChEBI" id="CHEBI:57792"/>
        <dbReference type="ChEBI" id="CHEBI:58589"/>
        <dbReference type="EC" id="2.6.99.2"/>
    </reaction>
</comment>
<dbReference type="InterPro" id="IPR013785">
    <property type="entry name" value="Aldolase_TIM"/>
</dbReference>
<feature type="binding site" evidence="4">
    <location>
        <begin position="215"/>
        <end position="216"/>
    </location>
    <ligand>
        <name>3-amino-2-oxopropyl phosphate</name>
        <dbReference type="ChEBI" id="CHEBI:57279"/>
    </ligand>
</feature>
<feature type="active site" description="Proton donor" evidence="4">
    <location>
        <position position="193"/>
    </location>
</feature>
<dbReference type="NCBIfam" id="TIGR00559">
    <property type="entry name" value="pdxJ"/>
    <property type="match status" value="1"/>
</dbReference>
<dbReference type="HAMAP" id="MF_00279">
    <property type="entry name" value="PdxJ"/>
    <property type="match status" value="1"/>
</dbReference>
<dbReference type="NCBIfam" id="NF003625">
    <property type="entry name" value="PRK05265.1-3"/>
    <property type="match status" value="1"/>
</dbReference>
<accession>A0AAP7F495</accession>
<keyword evidence="2 4" id="KW-0808">Transferase</keyword>
<dbReference type="PANTHER" id="PTHR30456">
    <property type="entry name" value="PYRIDOXINE 5'-PHOSPHATE SYNTHASE"/>
    <property type="match status" value="1"/>
</dbReference>
<proteinExistence type="inferred from homology"/>
<dbReference type="InterPro" id="IPR004569">
    <property type="entry name" value="PyrdxlP_synth_PdxJ"/>
</dbReference>
<dbReference type="GO" id="GO:0008615">
    <property type="term" value="P:pyridoxine biosynthetic process"/>
    <property type="evidence" value="ECO:0007669"/>
    <property type="project" value="UniProtKB-UniRule"/>
</dbReference>
<evidence type="ECO:0000256" key="2">
    <source>
        <dbReference type="ARBA" id="ARBA00022679"/>
    </source>
</evidence>
<feature type="site" description="Transition state stabilizer" evidence="4">
    <location>
        <position position="153"/>
    </location>
</feature>
<feature type="binding site" evidence="4">
    <location>
        <position position="9"/>
    </location>
    <ligand>
        <name>3-amino-2-oxopropyl phosphate</name>
        <dbReference type="ChEBI" id="CHEBI:57279"/>
    </ligand>
</feature>
<feature type="binding site" evidence="4">
    <location>
        <position position="20"/>
    </location>
    <ligand>
        <name>3-amino-2-oxopropyl phosphate</name>
        <dbReference type="ChEBI" id="CHEBI:57279"/>
    </ligand>
</feature>
<dbReference type="FunFam" id="3.20.20.70:FF:000042">
    <property type="entry name" value="Pyridoxine 5'-phosphate synthase"/>
    <property type="match status" value="1"/>
</dbReference>
<comment type="subcellular location">
    <subcellularLocation>
        <location evidence="4">Cytoplasm</location>
    </subcellularLocation>
</comment>
<dbReference type="NCBIfam" id="NF003627">
    <property type="entry name" value="PRK05265.1-5"/>
    <property type="match status" value="1"/>
</dbReference>
<feature type="active site" description="Proton acceptor" evidence="4">
    <location>
        <position position="45"/>
    </location>
</feature>
<dbReference type="AlphaFoldDB" id="A0AAP7F495"/>
<dbReference type="NCBIfam" id="NF003623">
    <property type="entry name" value="PRK05265.1-1"/>
    <property type="match status" value="1"/>
</dbReference>